<keyword evidence="2" id="KW-0540">Nuclease</keyword>
<evidence type="ECO:0000313" key="9">
    <source>
        <dbReference type="EMBL" id="KAF0735276.1"/>
    </source>
</evidence>
<reference evidence="9 10" key="1">
    <citation type="submission" date="2019-07" db="EMBL/GenBank/DDBJ databases">
        <title>Genomics analysis of Aphanomyces spp. identifies a new class of oomycete effector associated with host adaptation.</title>
        <authorList>
            <person name="Gaulin E."/>
        </authorList>
    </citation>
    <scope>NUCLEOTIDE SEQUENCE [LARGE SCALE GENOMIC DNA]</scope>
    <source>
        <strain evidence="9 10">ATCC 201684</strain>
    </source>
</reference>
<dbReference type="AlphaFoldDB" id="A0A6G0X5M9"/>
<dbReference type="PANTHER" id="PTHR33146">
    <property type="entry name" value="ENDONUCLEASE 4"/>
    <property type="match status" value="1"/>
</dbReference>
<feature type="signal peptide" evidence="8">
    <location>
        <begin position="1"/>
        <end position="18"/>
    </location>
</feature>
<dbReference type="GO" id="GO:0006308">
    <property type="term" value="P:DNA catabolic process"/>
    <property type="evidence" value="ECO:0007669"/>
    <property type="project" value="InterPro"/>
</dbReference>
<evidence type="ECO:0000256" key="6">
    <source>
        <dbReference type="ARBA" id="ARBA00023157"/>
    </source>
</evidence>
<dbReference type="Pfam" id="PF02265">
    <property type="entry name" value="S1-P1_nuclease"/>
    <property type="match status" value="1"/>
</dbReference>
<proteinExistence type="inferred from homology"/>
<dbReference type="Gene3D" id="1.10.575.10">
    <property type="entry name" value="P1 Nuclease"/>
    <property type="match status" value="1"/>
</dbReference>
<keyword evidence="3" id="KW-0479">Metal-binding</keyword>
<comment type="similarity">
    <text evidence="1">Belongs to the nuclease type I family.</text>
</comment>
<feature type="chain" id="PRO_5026085893" description="Aspergillus nuclease S(1)" evidence="8">
    <location>
        <begin position="19"/>
        <end position="352"/>
    </location>
</feature>
<dbReference type="GO" id="GO:0046872">
    <property type="term" value="F:metal ion binding"/>
    <property type="evidence" value="ECO:0007669"/>
    <property type="project" value="UniProtKB-KW"/>
</dbReference>
<gene>
    <name evidence="9" type="ORF">Ae201684_008191</name>
</gene>
<keyword evidence="8" id="KW-0732">Signal</keyword>
<dbReference type="Proteomes" id="UP000481153">
    <property type="component" value="Unassembled WGS sequence"/>
</dbReference>
<dbReference type="GO" id="GO:0004519">
    <property type="term" value="F:endonuclease activity"/>
    <property type="evidence" value="ECO:0007669"/>
    <property type="project" value="UniProtKB-KW"/>
</dbReference>
<sequence>MKTCVALLVAAVATTVQAWWDNGHMLVAEVASQALAPNDLATINSLLSQYDDAFPNTGSVTTAAIWADLVKCDSIVSTYCPSTTTPALKMLDNWHFIDLPLNVNGSDYQGLTSANGDALVAASLGGQAYEIMTKTFTFFGKTQSSHAANWALRMFIHIFGDIQNPMHDVAGVSNVLPAGDAGGNSFLFNSPCPSTNLHALWDSVGAKYGTVNWSPSFTVGSPDYTALQKNATYLATKHANLTDSLNFAALKDVDYATFTAAMNNKPSKVLGNILESYDNARQVAYKNIDLNCQLDAKGKCFNPCPSQAYYDSVVETSEKQIALGGKRLAVILTQFARQIRTLNLATPTKPSC</sequence>
<keyword evidence="10" id="KW-1185">Reference proteome</keyword>
<keyword evidence="7" id="KW-0325">Glycoprotein</keyword>
<dbReference type="CDD" id="cd11010">
    <property type="entry name" value="S1-P1_nuclease"/>
    <property type="match status" value="1"/>
</dbReference>
<comment type="caution">
    <text evidence="9">The sequence shown here is derived from an EMBL/GenBank/DDBJ whole genome shotgun (WGS) entry which is preliminary data.</text>
</comment>
<dbReference type="InterPro" id="IPR003154">
    <property type="entry name" value="S1/P1nuclease"/>
</dbReference>
<evidence type="ECO:0000256" key="3">
    <source>
        <dbReference type="ARBA" id="ARBA00022723"/>
    </source>
</evidence>
<dbReference type="VEuPathDB" id="FungiDB:AeMF1_015516"/>
<evidence type="ECO:0000256" key="5">
    <source>
        <dbReference type="ARBA" id="ARBA00022801"/>
    </source>
</evidence>
<evidence type="ECO:0000256" key="1">
    <source>
        <dbReference type="ARBA" id="ARBA00009547"/>
    </source>
</evidence>
<evidence type="ECO:0000256" key="2">
    <source>
        <dbReference type="ARBA" id="ARBA00022722"/>
    </source>
</evidence>
<protein>
    <recommendedName>
        <fullName evidence="11">Aspergillus nuclease S(1)</fullName>
    </recommendedName>
</protein>
<dbReference type="SUPFAM" id="SSF48537">
    <property type="entry name" value="Phospholipase C/P1 nuclease"/>
    <property type="match status" value="1"/>
</dbReference>
<evidence type="ECO:0000313" key="10">
    <source>
        <dbReference type="Proteomes" id="UP000481153"/>
    </source>
</evidence>
<dbReference type="InterPro" id="IPR008947">
    <property type="entry name" value="PLipase_C/P1_nuclease_dom_sf"/>
</dbReference>
<organism evidence="9 10">
    <name type="scientific">Aphanomyces euteiches</name>
    <dbReference type="NCBI Taxonomy" id="100861"/>
    <lineage>
        <taxon>Eukaryota</taxon>
        <taxon>Sar</taxon>
        <taxon>Stramenopiles</taxon>
        <taxon>Oomycota</taxon>
        <taxon>Saprolegniomycetes</taxon>
        <taxon>Saprolegniales</taxon>
        <taxon>Verrucalvaceae</taxon>
        <taxon>Aphanomyces</taxon>
    </lineage>
</organism>
<dbReference type="GO" id="GO:0003676">
    <property type="term" value="F:nucleic acid binding"/>
    <property type="evidence" value="ECO:0007669"/>
    <property type="project" value="InterPro"/>
</dbReference>
<keyword evidence="5" id="KW-0378">Hydrolase</keyword>
<evidence type="ECO:0000256" key="7">
    <source>
        <dbReference type="ARBA" id="ARBA00023180"/>
    </source>
</evidence>
<name>A0A6G0X5M9_9STRA</name>
<dbReference type="GO" id="GO:0016788">
    <property type="term" value="F:hydrolase activity, acting on ester bonds"/>
    <property type="evidence" value="ECO:0007669"/>
    <property type="project" value="InterPro"/>
</dbReference>
<accession>A0A6G0X5M9</accession>
<keyword evidence="6" id="KW-1015">Disulfide bond</keyword>
<evidence type="ECO:0000256" key="8">
    <source>
        <dbReference type="SAM" id="SignalP"/>
    </source>
</evidence>
<evidence type="ECO:0000256" key="4">
    <source>
        <dbReference type="ARBA" id="ARBA00022759"/>
    </source>
</evidence>
<dbReference type="EMBL" id="VJMJ01000100">
    <property type="protein sequence ID" value="KAF0735276.1"/>
    <property type="molecule type" value="Genomic_DNA"/>
</dbReference>
<evidence type="ECO:0008006" key="11">
    <source>
        <dbReference type="Google" id="ProtNLM"/>
    </source>
</evidence>
<dbReference type="PANTHER" id="PTHR33146:SF10">
    <property type="entry name" value="STRAND-SPECIFIC NUCLEASE, PUTATIVE-RELATED"/>
    <property type="match status" value="1"/>
</dbReference>
<keyword evidence="4" id="KW-0255">Endonuclease</keyword>